<dbReference type="Gene3D" id="1.20.120.450">
    <property type="entry name" value="dinb family like domain"/>
    <property type="match status" value="1"/>
</dbReference>
<evidence type="ECO:0000313" key="1">
    <source>
        <dbReference type="EMBL" id="KAB2816556.1"/>
    </source>
</evidence>
<keyword evidence="2" id="KW-1185">Reference proteome</keyword>
<accession>A0A6L3ZFU5</accession>
<dbReference type="InterPro" id="IPR011466">
    <property type="entry name" value="DUF1572"/>
</dbReference>
<name>A0A6L3ZFU5_9FLAO</name>
<dbReference type="OrthoDB" id="893570at2"/>
<protein>
    <submittedName>
        <fullName evidence="1">DUF1572 domain-containing protein</fullName>
    </submittedName>
</protein>
<proteinExistence type="predicted"/>
<organism evidence="1 2">
    <name type="scientific">Phaeocystidibacter marisrubri</name>
    <dbReference type="NCBI Taxonomy" id="1577780"/>
    <lineage>
        <taxon>Bacteria</taxon>
        <taxon>Pseudomonadati</taxon>
        <taxon>Bacteroidota</taxon>
        <taxon>Flavobacteriia</taxon>
        <taxon>Flavobacteriales</taxon>
        <taxon>Phaeocystidibacteraceae</taxon>
        <taxon>Phaeocystidibacter</taxon>
    </lineage>
</organism>
<evidence type="ECO:0000313" key="2">
    <source>
        <dbReference type="Proteomes" id="UP000484164"/>
    </source>
</evidence>
<comment type="caution">
    <text evidence="1">The sequence shown here is derived from an EMBL/GenBank/DDBJ whole genome shotgun (WGS) entry which is preliminary data.</text>
</comment>
<sequence length="145" mass="17023">MQNEWIDQYLDVIQQLENEVDSYSTEDDMFEVLDGTTNSGGTMVMHLIGNMRHFYGAVLLNDGYVRDREFEFSGRMDRTTMKSEIMLIRGMVQVYFSKVDDSSFMEDFPAEFAGHTVSKGFMYLKLLQHFTYHLGQINYHRRSRA</sequence>
<dbReference type="SUPFAM" id="SSF109854">
    <property type="entry name" value="DinB/YfiT-like putative metalloenzymes"/>
    <property type="match status" value="1"/>
</dbReference>
<dbReference type="AlphaFoldDB" id="A0A6L3ZFU5"/>
<dbReference type="RefSeq" id="WP_151693983.1">
    <property type="nucleotide sequence ID" value="NZ_BMGX01000001.1"/>
</dbReference>
<reference evidence="1 2" key="1">
    <citation type="submission" date="2019-10" db="EMBL/GenBank/DDBJ databases">
        <title>Genome sequence of Phaeocystidibacter marisrubri JCM30614 (type strain).</title>
        <authorList>
            <person name="Bowman J.P."/>
        </authorList>
    </citation>
    <scope>NUCLEOTIDE SEQUENCE [LARGE SCALE GENOMIC DNA]</scope>
    <source>
        <strain evidence="1 2">JCM 30614</strain>
    </source>
</reference>
<dbReference type="EMBL" id="WBVQ01000002">
    <property type="protein sequence ID" value="KAB2816556.1"/>
    <property type="molecule type" value="Genomic_DNA"/>
</dbReference>
<dbReference type="InterPro" id="IPR034660">
    <property type="entry name" value="DinB/YfiT-like"/>
</dbReference>
<dbReference type="Pfam" id="PF07609">
    <property type="entry name" value="DUF1572"/>
    <property type="match status" value="1"/>
</dbReference>
<dbReference type="Proteomes" id="UP000484164">
    <property type="component" value="Unassembled WGS sequence"/>
</dbReference>
<gene>
    <name evidence="1" type="ORF">F8C82_12815</name>
</gene>